<dbReference type="AlphaFoldDB" id="A0AAV1IHZ1"/>
<dbReference type="SUPFAM" id="SSF56235">
    <property type="entry name" value="N-terminal nucleophile aminohydrolases (Ntn hydrolases)"/>
    <property type="match status" value="1"/>
</dbReference>
<evidence type="ECO:0000313" key="2">
    <source>
        <dbReference type="EMBL" id="CAK0786946.1"/>
    </source>
</evidence>
<dbReference type="InterPro" id="IPR052896">
    <property type="entry name" value="GGT-like_enzyme"/>
</dbReference>
<proteinExistence type="predicted"/>
<feature type="region of interest" description="Disordered" evidence="1">
    <location>
        <begin position="355"/>
        <end position="374"/>
    </location>
</feature>
<dbReference type="Gene3D" id="3.60.20.40">
    <property type="match status" value="1"/>
</dbReference>
<organism evidence="2 3">
    <name type="scientific">Coccomyxa viridis</name>
    <dbReference type="NCBI Taxonomy" id="1274662"/>
    <lineage>
        <taxon>Eukaryota</taxon>
        <taxon>Viridiplantae</taxon>
        <taxon>Chlorophyta</taxon>
        <taxon>core chlorophytes</taxon>
        <taxon>Trebouxiophyceae</taxon>
        <taxon>Trebouxiophyceae incertae sedis</taxon>
        <taxon>Coccomyxaceae</taxon>
        <taxon>Coccomyxa</taxon>
    </lineage>
</organism>
<dbReference type="Pfam" id="PF01019">
    <property type="entry name" value="G_glu_transpept"/>
    <property type="match status" value="1"/>
</dbReference>
<dbReference type="Gene3D" id="1.10.246.130">
    <property type="match status" value="1"/>
</dbReference>
<reference evidence="2 3" key="1">
    <citation type="submission" date="2023-10" db="EMBL/GenBank/DDBJ databases">
        <authorList>
            <person name="Maclean D."/>
            <person name="Macfadyen A."/>
        </authorList>
    </citation>
    <scope>NUCLEOTIDE SEQUENCE [LARGE SCALE GENOMIC DNA]</scope>
</reference>
<dbReference type="InterPro" id="IPR029055">
    <property type="entry name" value="Ntn_hydrolases_N"/>
</dbReference>
<dbReference type="PANTHER" id="PTHR43881:SF1">
    <property type="entry name" value="GAMMA-GLUTAMYLTRANSPEPTIDASE (AFU_ORTHOLOGUE AFUA_4G13580)"/>
    <property type="match status" value="1"/>
</dbReference>
<sequence>MAQTKPTEPFHMMDFRSRRSPVLGTRGMVASSQPLASEAGMRILQQGGNAADAAVAMAAALNVTEPCSTGIGGDAFCLFFEASSKKVTAMLGCGRSPAGLTLEEVRKRGIGGPELPPGSALCVTVPGAPALWEDTVKTFGRLDLKQVLQPAIELAEEGFPVAPVTAYHWQAASMELRGPGKAAFLNPQGRAPGAGEIQKNPDLGRTFRSVAEHGAHEGFYKGRIAKAIVAALDKEKGVMTADDLAQHRSTVTRPIHTTYRGYTIYEVPPPTQGVAALMAMNSLELEGGLKGMGWGSPQHLHAAIESMRLGFVDTLQYNADPEVVPVPIDDLISKEYAKRRRAELYRPDRAAVMEPGILASPSTPPTESNEGRRSGDTVYFNVVDGEGNGCSYINSNYMGFGTGIVPEGCGFTLHNRGHNFLLDAKHPNCLGPRKWPYHTIIPGIATDPQGDLFCTFGVMGAFQQPQGHLQVISNMLDFGMEPQMALDAPRFSVYGVDSAEGPGTVRESSVLLEEGFSAGVAQGLEKRGHVVRANIGGHARAVFGRGQIIRRNPETGVLWGGSEPRADGQVIGW</sequence>
<dbReference type="PANTHER" id="PTHR43881">
    <property type="entry name" value="GAMMA-GLUTAMYLTRANSPEPTIDASE (AFU_ORTHOLOGUE AFUA_4G13580)"/>
    <property type="match status" value="1"/>
</dbReference>
<dbReference type="InterPro" id="IPR043138">
    <property type="entry name" value="GGT_lsub"/>
</dbReference>
<dbReference type="InterPro" id="IPR043137">
    <property type="entry name" value="GGT_ssub_C"/>
</dbReference>
<dbReference type="PRINTS" id="PR01210">
    <property type="entry name" value="GGTRANSPTASE"/>
</dbReference>
<keyword evidence="3" id="KW-1185">Reference proteome</keyword>
<accession>A0AAV1IHZ1</accession>
<gene>
    <name evidence="2" type="ORF">CVIRNUC_010160</name>
</gene>
<evidence type="ECO:0000313" key="3">
    <source>
        <dbReference type="Proteomes" id="UP001314263"/>
    </source>
</evidence>
<evidence type="ECO:0000256" key="1">
    <source>
        <dbReference type="SAM" id="MobiDB-lite"/>
    </source>
</evidence>
<dbReference type="Proteomes" id="UP001314263">
    <property type="component" value="Unassembled WGS sequence"/>
</dbReference>
<comment type="caution">
    <text evidence="2">The sequence shown here is derived from an EMBL/GenBank/DDBJ whole genome shotgun (WGS) entry which is preliminary data.</text>
</comment>
<evidence type="ECO:0008006" key="4">
    <source>
        <dbReference type="Google" id="ProtNLM"/>
    </source>
</evidence>
<protein>
    <recommendedName>
        <fullName evidence="4">Gamma-glutamyltransferase</fullName>
    </recommendedName>
</protein>
<name>A0AAV1IHZ1_9CHLO</name>
<dbReference type="EMBL" id="CAUYUE010000016">
    <property type="protein sequence ID" value="CAK0786946.1"/>
    <property type="molecule type" value="Genomic_DNA"/>
</dbReference>